<keyword evidence="2" id="KW-1185">Reference proteome</keyword>
<evidence type="ECO:0000313" key="1">
    <source>
        <dbReference type="EMBL" id="MEQ2180155.1"/>
    </source>
</evidence>
<protein>
    <submittedName>
        <fullName evidence="1">Uncharacterized protein</fullName>
    </submittedName>
</protein>
<evidence type="ECO:0000313" key="2">
    <source>
        <dbReference type="Proteomes" id="UP001476798"/>
    </source>
</evidence>
<gene>
    <name evidence="1" type="ORF">GOODEAATRI_032745</name>
</gene>
<name>A0ABV0P9K2_9TELE</name>
<comment type="caution">
    <text evidence="1">The sequence shown here is derived from an EMBL/GenBank/DDBJ whole genome shotgun (WGS) entry which is preliminary data.</text>
</comment>
<proteinExistence type="predicted"/>
<reference evidence="1 2" key="1">
    <citation type="submission" date="2021-06" db="EMBL/GenBank/DDBJ databases">
        <authorList>
            <person name="Palmer J.M."/>
        </authorList>
    </citation>
    <scope>NUCLEOTIDE SEQUENCE [LARGE SCALE GENOMIC DNA]</scope>
    <source>
        <strain evidence="1 2">GA_2019</strain>
        <tissue evidence="1">Muscle</tissue>
    </source>
</reference>
<organism evidence="1 2">
    <name type="scientific">Goodea atripinnis</name>
    <dbReference type="NCBI Taxonomy" id="208336"/>
    <lineage>
        <taxon>Eukaryota</taxon>
        <taxon>Metazoa</taxon>
        <taxon>Chordata</taxon>
        <taxon>Craniata</taxon>
        <taxon>Vertebrata</taxon>
        <taxon>Euteleostomi</taxon>
        <taxon>Actinopterygii</taxon>
        <taxon>Neopterygii</taxon>
        <taxon>Teleostei</taxon>
        <taxon>Neoteleostei</taxon>
        <taxon>Acanthomorphata</taxon>
        <taxon>Ovalentaria</taxon>
        <taxon>Atherinomorphae</taxon>
        <taxon>Cyprinodontiformes</taxon>
        <taxon>Goodeidae</taxon>
        <taxon>Goodea</taxon>
    </lineage>
</organism>
<dbReference type="Proteomes" id="UP001476798">
    <property type="component" value="Unassembled WGS sequence"/>
</dbReference>
<sequence length="78" mass="8805">MAFRDTSQTYIMARWASGNIGRFRCLVYTNVIPKCNVAAVQKEMNTYLSITYNDPSGLLLLLADNSTIYTTPVGRKEH</sequence>
<dbReference type="EMBL" id="JAHRIO010066274">
    <property type="protein sequence ID" value="MEQ2180155.1"/>
    <property type="molecule type" value="Genomic_DNA"/>
</dbReference>
<accession>A0ABV0P9K2</accession>